<evidence type="ECO:0000256" key="4">
    <source>
        <dbReference type="PROSITE-ProRule" id="PRU01161"/>
    </source>
</evidence>
<dbReference type="AlphaFoldDB" id="A0AAW0RF22"/>
<evidence type="ECO:0000256" key="5">
    <source>
        <dbReference type="SAM" id="MobiDB-lite"/>
    </source>
</evidence>
<dbReference type="GO" id="GO:0004620">
    <property type="term" value="F:phospholipase activity"/>
    <property type="evidence" value="ECO:0007669"/>
    <property type="project" value="TreeGrafter"/>
</dbReference>
<evidence type="ECO:0000259" key="6">
    <source>
        <dbReference type="PROSITE" id="PS51635"/>
    </source>
</evidence>
<dbReference type="GO" id="GO:0016042">
    <property type="term" value="P:lipid catabolic process"/>
    <property type="evidence" value="ECO:0007669"/>
    <property type="project" value="UniProtKB-KW"/>
</dbReference>
<dbReference type="PANTHER" id="PTHR24185">
    <property type="entry name" value="CALCIUM-INDEPENDENT PHOSPHOLIPASE A2-GAMMA"/>
    <property type="match status" value="1"/>
</dbReference>
<proteinExistence type="predicted"/>
<comment type="caution">
    <text evidence="7">The sequence shown here is derived from an EMBL/GenBank/DDBJ whole genome shotgun (WGS) entry which is preliminary data.</text>
</comment>
<dbReference type="Proteomes" id="UP001397290">
    <property type="component" value="Unassembled WGS sequence"/>
</dbReference>
<feature type="domain" description="PNPLA" evidence="6">
    <location>
        <begin position="1"/>
        <end position="109"/>
    </location>
</feature>
<protein>
    <recommendedName>
        <fullName evidence="6">PNPLA domain-containing protein</fullName>
    </recommendedName>
</protein>
<keyword evidence="8" id="KW-1185">Reference proteome</keyword>
<reference evidence="7 8" key="1">
    <citation type="submission" date="2020-02" db="EMBL/GenBank/DDBJ databases">
        <title>Comparative genomics of the hypocrealean fungal genus Beauvera.</title>
        <authorList>
            <person name="Showalter D.N."/>
            <person name="Bushley K.E."/>
            <person name="Rehner S.A."/>
        </authorList>
    </citation>
    <scope>NUCLEOTIDE SEQUENCE [LARGE SCALE GENOMIC DNA]</scope>
    <source>
        <strain evidence="7 8">ARSEF4384</strain>
    </source>
</reference>
<dbReference type="SUPFAM" id="SSF52151">
    <property type="entry name" value="FabD/lysophospholipase-like"/>
    <property type="match status" value="1"/>
</dbReference>
<sequence>MVEDGIWGIENAFRLVPRHCQRPAGRHAHDSGGRHGNLCGDQPRRSRRPQRRSRTPADFHMLRSPEQVLLWQALRATTAAPFYFPPQVIHGVAYQDGGMTYNNPSALALAAAREQFPEKPDPGILVSCGAGTEKPSRARSHDMTNISRTAGGR</sequence>
<feature type="region of interest" description="Disordered" evidence="5">
    <location>
        <begin position="23"/>
        <end position="58"/>
    </location>
</feature>
<name>A0AAW0RF22_9HYPO</name>
<comment type="caution">
    <text evidence="4">Lacks conserved residue(s) required for the propagation of feature annotation.</text>
</comment>
<evidence type="ECO:0000313" key="7">
    <source>
        <dbReference type="EMBL" id="KAK8140608.1"/>
    </source>
</evidence>
<evidence type="ECO:0000313" key="8">
    <source>
        <dbReference type="Proteomes" id="UP001397290"/>
    </source>
</evidence>
<accession>A0AAW0RF22</accession>
<keyword evidence="3" id="KW-0443">Lipid metabolism</keyword>
<dbReference type="InterPro" id="IPR016035">
    <property type="entry name" value="Acyl_Trfase/lysoPLipase"/>
</dbReference>
<dbReference type="PROSITE" id="PS51635">
    <property type="entry name" value="PNPLA"/>
    <property type="match status" value="1"/>
</dbReference>
<evidence type="ECO:0000256" key="1">
    <source>
        <dbReference type="ARBA" id="ARBA00022801"/>
    </source>
</evidence>
<feature type="short sequence motif" description="DGA/G" evidence="4">
    <location>
        <begin position="96"/>
        <end position="98"/>
    </location>
</feature>
<feature type="compositionally biased region" description="Polar residues" evidence="5">
    <location>
        <begin position="143"/>
        <end position="153"/>
    </location>
</feature>
<feature type="compositionally biased region" description="Basic residues" evidence="5">
    <location>
        <begin position="45"/>
        <end position="54"/>
    </location>
</feature>
<evidence type="ECO:0000256" key="2">
    <source>
        <dbReference type="ARBA" id="ARBA00022963"/>
    </source>
</evidence>
<dbReference type="PANTHER" id="PTHR24185:SF1">
    <property type="entry name" value="CALCIUM-INDEPENDENT PHOSPHOLIPASE A2-GAMMA"/>
    <property type="match status" value="1"/>
</dbReference>
<feature type="region of interest" description="Disordered" evidence="5">
    <location>
        <begin position="128"/>
        <end position="153"/>
    </location>
</feature>
<dbReference type="GO" id="GO:0016020">
    <property type="term" value="C:membrane"/>
    <property type="evidence" value="ECO:0007669"/>
    <property type="project" value="TreeGrafter"/>
</dbReference>
<dbReference type="Pfam" id="PF01734">
    <property type="entry name" value="Patatin"/>
    <property type="match status" value="1"/>
</dbReference>
<evidence type="ECO:0000256" key="3">
    <source>
        <dbReference type="ARBA" id="ARBA00023098"/>
    </source>
</evidence>
<dbReference type="GO" id="GO:0046486">
    <property type="term" value="P:glycerolipid metabolic process"/>
    <property type="evidence" value="ECO:0007669"/>
    <property type="project" value="UniProtKB-ARBA"/>
</dbReference>
<dbReference type="Gene3D" id="3.40.1090.10">
    <property type="entry name" value="Cytosolic phospholipase A2 catalytic domain"/>
    <property type="match status" value="1"/>
</dbReference>
<dbReference type="EMBL" id="JAAHCF010002223">
    <property type="protein sequence ID" value="KAK8140608.1"/>
    <property type="molecule type" value="Genomic_DNA"/>
</dbReference>
<keyword evidence="1" id="KW-0378">Hydrolase</keyword>
<dbReference type="InterPro" id="IPR002641">
    <property type="entry name" value="PNPLA_dom"/>
</dbReference>
<feature type="non-terminal residue" evidence="7">
    <location>
        <position position="153"/>
    </location>
</feature>
<organism evidence="7 8">
    <name type="scientific">Beauveria asiatica</name>
    <dbReference type="NCBI Taxonomy" id="1069075"/>
    <lineage>
        <taxon>Eukaryota</taxon>
        <taxon>Fungi</taxon>
        <taxon>Dikarya</taxon>
        <taxon>Ascomycota</taxon>
        <taxon>Pezizomycotina</taxon>
        <taxon>Sordariomycetes</taxon>
        <taxon>Hypocreomycetidae</taxon>
        <taxon>Hypocreales</taxon>
        <taxon>Cordycipitaceae</taxon>
        <taxon>Beauveria</taxon>
    </lineage>
</organism>
<keyword evidence="2" id="KW-0442">Lipid degradation</keyword>
<dbReference type="GO" id="GO:0006631">
    <property type="term" value="P:fatty acid metabolic process"/>
    <property type="evidence" value="ECO:0007669"/>
    <property type="project" value="TreeGrafter"/>
</dbReference>
<gene>
    <name evidence="7" type="ORF">G3M48_003391</name>
</gene>